<reference evidence="2 3" key="1">
    <citation type="journal article" date="2015" name="Genome Announc.">
        <title>Draft Genome Sequence of Norvancomycin-Producing Strain Amycolatopsis orientalis CPCC200066.</title>
        <authorList>
            <person name="Lei X."/>
            <person name="Yuan F."/>
            <person name="Shi Y."/>
            <person name="Li X."/>
            <person name="Wang L."/>
            <person name="Hong B."/>
        </authorList>
    </citation>
    <scope>NUCLEOTIDE SEQUENCE [LARGE SCALE GENOMIC DNA]</scope>
    <source>
        <strain evidence="2 3">B-37</strain>
    </source>
</reference>
<feature type="chain" id="PRO_5008256506" description="Secreted protein" evidence="1">
    <location>
        <begin position="41"/>
        <end position="88"/>
    </location>
</feature>
<dbReference type="RefSeq" id="WP_044854715.1">
    <property type="nucleotide sequence ID" value="NZ_CP016174.1"/>
</dbReference>
<protein>
    <recommendedName>
        <fullName evidence="4">Secreted protein</fullName>
    </recommendedName>
</protein>
<dbReference type="AlphaFoldDB" id="A0A193C7C6"/>
<dbReference type="STRING" id="31958.SD37_35360"/>
<keyword evidence="1" id="KW-0732">Signal</keyword>
<accession>A0A193C7C6</accession>
<evidence type="ECO:0000313" key="3">
    <source>
        <dbReference type="Proteomes" id="UP000093695"/>
    </source>
</evidence>
<gene>
    <name evidence="2" type="ORF">SD37_35360</name>
</gene>
<keyword evidence="3" id="KW-1185">Reference proteome</keyword>
<evidence type="ECO:0000256" key="1">
    <source>
        <dbReference type="SAM" id="SignalP"/>
    </source>
</evidence>
<dbReference type="EMBL" id="CP016174">
    <property type="protein sequence ID" value="ANN20349.1"/>
    <property type="molecule type" value="Genomic_DNA"/>
</dbReference>
<proteinExistence type="predicted"/>
<organism evidence="2 3">
    <name type="scientific">Amycolatopsis orientalis</name>
    <name type="common">Nocardia orientalis</name>
    <dbReference type="NCBI Taxonomy" id="31958"/>
    <lineage>
        <taxon>Bacteria</taxon>
        <taxon>Bacillati</taxon>
        <taxon>Actinomycetota</taxon>
        <taxon>Actinomycetes</taxon>
        <taxon>Pseudonocardiales</taxon>
        <taxon>Pseudonocardiaceae</taxon>
        <taxon>Amycolatopsis</taxon>
    </lineage>
</organism>
<evidence type="ECO:0008006" key="4">
    <source>
        <dbReference type="Google" id="ProtNLM"/>
    </source>
</evidence>
<name>A0A193C7C6_AMYOR</name>
<evidence type="ECO:0000313" key="2">
    <source>
        <dbReference type="EMBL" id="ANN20349.1"/>
    </source>
</evidence>
<sequence>MHPVERTTARRSLGQRIAVTVACTAATIAPLLVSAPSAQAGEVHFAGPFWKESVCLDEQHTYVRYYRIVKACYRPNGTSWGFEYTERT</sequence>
<feature type="signal peptide" evidence="1">
    <location>
        <begin position="1"/>
        <end position="40"/>
    </location>
</feature>
<dbReference type="KEGG" id="aori:SD37_35360"/>
<dbReference type="Proteomes" id="UP000093695">
    <property type="component" value="Chromosome"/>
</dbReference>